<dbReference type="AlphaFoldDB" id="A0A0E3AZ10"/>
<feature type="repeat" description="TPR" evidence="3">
    <location>
        <begin position="98"/>
        <end position="131"/>
    </location>
</feature>
<feature type="repeat" description="TPR" evidence="3">
    <location>
        <begin position="272"/>
        <end position="305"/>
    </location>
</feature>
<evidence type="ECO:0000313" key="6">
    <source>
        <dbReference type="Proteomes" id="UP000058857"/>
    </source>
</evidence>
<dbReference type="Pfam" id="PF00515">
    <property type="entry name" value="TPR_1"/>
    <property type="match status" value="2"/>
</dbReference>
<dbReference type="SMART" id="SM00671">
    <property type="entry name" value="SEL1"/>
    <property type="match status" value="4"/>
</dbReference>
<evidence type="ECO:0000256" key="1">
    <source>
        <dbReference type="ARBA" id="ARBA00022737"/>
    </source>
</evidence>
<organism evidence="5">
    <name type="scientific">Leptospira borgpetersenii serovar Ballum</name>
    <dbReference type="NCBI Taxonomy" id="280505"/>
    <lineage>
        <taxon>Bacteria</taxon>
        <taxon>Pseudomonadati</taxon>
        <taxon>Spirochaetota</taxon>
        <taxon>Spirochaetia</taxon>
        <taxon>Leptospirales</taxon>
        <taxon>Leptospiraceae</taxon>
        <taxon>Leptospira</taxon>
    </lineage>
</organism>
<dbReference type="PROSITE" id="PS50005">
    <property type="entry name" value="TPR"/>
    <property type="match status" value="5"/>
</dbReference>
<dbReference type="EMBL" id="CP012029">
    <property type="protein sequence ID" value="ALO26033.1"/>
    <property type="molecule type" value="Genomic_DNA"/>
</dbReference>
<sequence>MLGKRNRLLILLFLFGSVLFATPDDNFDREISLNEVLTQYKLKNFSVVLRLANRTTPLNRSENLALNYLRAHSFLQLKEYKNALEQFLNLLGEVPYKYEIFNNIGACYFYLGDYENALRYFDFSKTENPNYKIAEKNYILLRNATATKTLESNWISPTDFPETFLVFSSANADISTGWIYFYLGKPTEAIHLFKKAIKSDPEYSLSYLSLGYLYDSGGNFRSAIRYYEAALKIDPEYPDLWNNLAISYYNDGQTEKALSHFQKATELNPTFAYPVNNLGYLHLQKGDYTLAKKYFLRSIELNPSGPFLLGETYAGLSICNFHFSERDEAKRNKKRSIEFHQNLANAAYLIKELRWKQNIVDVFLNRIDTK</sequence>
<evidence type="ECO:0000256" key="4">
    <source>
        <dbReference type="SAM" id="SignalP"/>
    </source>
</evidence>
<feature type="repeat" description="TPR" evidence="3">
    <location>
        <begin position="204"/>
        <end position="237"/>
    </location>
</feature>
<dbReference type="SMART" id="SM00028">
    <property type="entry name" value="TPR"/>
    <property type="match status" value="6"/>
</dbReference>
<name>A0A0E3AZ10_LEPBO</name>
<keyword evidence="2 3" id="KW-0802">TPR repeat</keyword>
<dbReference type="InterPro" id="IPR019734">
    <property type="entry name" value="TPR_rpt"/>
</dbReference>
<evidence type="ECO:0000256" key="2">
    <source>
        <dbReference type="ARBA" id="ARBA00022803"/>
    </source>
</evidence>
<dbReference type="PANTHER" id="PTHR44943:SF8">
    <property type="entry name" value="TPR REPEAT-CONTAINING PROTEIN MJ0263"/>
    <property type="match status" value="1"/>
</dbReference>
<dbReference type="Gene3D" id="1.25.40.10">
    <property type="entry name" value="Tetratricopeptide repeat domain"/>
    <property type="match status" value="2"/>
</dbReference>
<feature type="repeat" description="TPR" evidence="3">
    <location>
        <begin position="170"/>
        <end position="203"/>
    </location>
</feature>
<feature type="chain" id="PRO_5044365445" evidence="4">
    <location>
        <begin position="22"/>
        <end position="370"/>
    </location>
</feature>
<dbReference type="PROSITE" id="PS50293">
    <property type="entry name" value="TPR_REGION"/>
    <property type="match status" value="2"/>
</dbReference>
<dbReference type="PATRIC" id="fig|280505.15.peg.1710"/>
<proteinExistence type="predicted"/>
<evidence type="ECO:0000313" key="5">
    <source>
        <dbReference type="EMBL" id="ALO26033.1"/>
    </source>
</evidence>
<dbReference type="InterPro" id="IPR011990">
    <property type="entry name" value="TPR-like_helical_dom_sf"/>
</dbReference>
<dbReference type="InterPro" id="IPR006597">
    <property type="entry name" value="Sel1-like"/>
</dbReference>
<reference evidence="5 6" key="1">
    <citation type="journal article" date="2015" name="PLoS Negl. Trop. Dis.">
        <title>Distribution of Plasmids in Distinct Leptospira Pathogenic Species.</title>
        <authorList>
            <person name="Wang Y."/>
            <person name="Zhuang X."/>
            <person name="Zhong Y."/>
            <person name="Zhang C."/>
            <person name="Zhang Y."/>
            <person name="Zeng L."/>
            <person name="Zhu Y."/>
            <person name="He P."/>
            <person name="Dong K."/>
            <person name="Pal U."/>
            <person name="Guo X."/>
            <person name="Qin J."/>
        </authorList>
    </citation>
    <scope>NUCLEOTIDE SEQUENCE [LARGE SCALE GENOMIC DNA]</scope>
    <source>
        <strain evidence="5 6">56604</strain>
    </source>
</reference>
<accession>A0A0E3AZ10</accession>
<dbReference type="SUPFAM" id="SSF48452">
    <property type="entry name" value="TPR-like"/>
    <property type="match status" value="2"/>
</dbReference>
<dbReference type="Proteomes" id="UP000058857">
    <property type="component" value="Chromosome 1"/>
</dbReference>
<dbReference type="RefSeq" id="WP_002738895.1">
    <property type="nucleotide sequence ID" value="NZ_CP012029.1"/>
</dbReference>
<gene>
    <name evidence="5" type="ORF">LBBP_01746</name>
</gene>
<evidence type="ECO:0000256" key="3">
    <source>
        <dbReference type="PROSITE-ProRule" id="PRU00339"/>
    </source>
</evidence>
<feature type="repeat" description="TPR" evidence="3">
    <location>
        <begin position="238"/>
        <end position="271"/>
    </location>
</feature>
<keyword evidence="1" id="KW-0677">Repeat</keyword>
<protein>
    <submittedName>
        <fullName evidence="5">Tetratricopeptide repeat protein</fullName>
    </submittedName>
</protein>
<dbReference type="PANTHER" id="PTHR44943">
    <property type="entry name" value="CELLULOSE SYNTHASE OPERON PROTEIN C"/>
    <property type="match status" value="1"/>
</dbReference>
<keyword evidence="4" id="KW-0732">Signal</keyword>
<dbReference type="Pfam" id="PF13181">
    <property type="entry name" value="TPR_8"/>
    <property type="match status" value="1"/>
</dbReference>
<feature type="signal peptide" evidence="4">
    <location>
        <begin position="1"/>
        <end position="21"/>
    </location>
</feature>
<dbReference type="InterPro" id="IPR051685">
    <property type="entry name" value="Ycf3/AcsC/BcsC/TPR_MFPF"/>
</dbReference>
<dbReference type="Pfam" id="PF13432">
    <property type="entry name" value="TPR_16"/>
    <property type="match status" value="1"/>
</dbReference>